<reference evidence="2 3" key="1">
    <citation type="submission" date="2024-08" db="EMBL/GenBank/DDBJ databases">
        <title>Insights into the chromosomal genome structure of Flemingia macrophylla.</title>
        <authorList>
            <person name="Ding Y."/>
            <person name="Zhao Y."/>
            <person name="Bi W."/>
            <person name="Wu M."/>
            <person name="Zhao G."/>
            <person name="Gong Y."/>
            <person name="Li W."/>
            <person name="Zhang P."/>
        </authorList>
    </citation>
    <scope>NUCLEOTIDE SEQUENCE [LARGE SCALE GENOMIC DNA]</scope>
    <source>
        <strain evidence="2">DYQJB</strain>
        <tissue evidence="2">Leaf</tissue>
    </source>
</reference>
<dbReference type="Proteomes" id="UP001603857">
    <property type="component" value="Unassembled WGS sequence"/>
</dbReference>
<keyword evidence="3" id="KW-1185">Reference proteome</keyword>
<name>A0ABD1MDR4_9FABA</name>
<proteinExistence type="predicted"/>
<evidence type="ECO:0000256" key="1">
    <source>
        <dbReference type="SAM" id="MobiDB-lite"/>
    </source>
</evidence>
<protein>
    <submittedName>
        <fullName evidence="2">Uncharacterized protein</fullName>
    </submittedName>
</protein>
<dbReference type="AlphaFoldDB" id="A0ABD1MDR4"/>
<sequence>MPRPAQRNYRRKMCTHAGGLRCPNNGMSSFRNTIWFSSSEFKPLAFQAGALPPNAIITNLPAKATRIIYPGGVKKISIWHPPPGTPQQILLISELEDLSSYDPYKPQPNVVKAQIASVTLNLPFTKLEPVPIDERVLPHTDAQEHKLYNHLRMCKDCTKQHTMPPSLWTGERSKISIVLDRICPHLPPIDKNKLKGKKVYLDPMPTPSKMGIRSYPNMTHKKYQKSMYAREYTKANAEQYYQQWIALLHLEANKEELKEVTDNWLKTPVSWWCKNIKPRKPGDPLPKNHLKEKYKSECKIFEEVHKRYQNAEKKDIRATEVADKARVDADLAKKEKSRESGGGCCDSDYNMRGHRDGDERPEVEMDKAIDGGGQ</sequence>
<evidence type="ECO:0000313" key="2">
    <source>
        <dbReference type="EMBL" id="KAL2333941.1"/>
    </source>
</evidence>
<feature type="compositionally biased region" description="Basic and acidic residues" evidence="1">
    <location>
        <begin position="349"/>
        <end position="374"/>
    </location>
</feature>
<evidence type="ECO:0000313" key="3">
    <source>
        <dbReference type="Proteomes" id="UP001603857"/>
    </source>
</evidence>
<comment type="caution">
    <text evidence="2">The sequence shown here is derived from an EMBL/GenBank/DDBJ whole genome shotgun (WGS) entry which is preliminary data.</text>
</comment>
<organism evidence="2 3">
    <name type="scientific">Flemingia macrophylla</name>
    <dbReference type="NCBI Taxonomy" id="520843"/>
    <lineage>
        <taxon>Eukaryota</taxon>
        <taxon>Viridiplantae</taxon>
        <taxon>Streptophyta</taxon>
        <taxon>Embryophyta</taxon>
        <taxon>Tracheophyta</taxon>
        <taxon>Spermatophyta</taxon>
        <taxon>Magnoliopsida</taxon>
        <taxon>eudicotyledons</taxon>
        <taxon>Gunneridae</taxon>
        <taxon>Pentapetalae</taxon>
        <taxon>rosids</taxon>
        <taxon>fabids</taxon>
        <taxon>Fabales</taxon>
        <taxon>Fabaceae</taxon>
        <taxon>Papilionoideae</taxon>
        <taxon>50 kb inversion clade</taxon>
        <taxon>NPAAA clade</taxon>
        <taxon>indigoferoid/millettioid clade</taxon>
        <taxon>Phaseoleae</taxon>
        <taxon>Flemingia</taxon>
    </lineage>
</organism>
<gene>
    <name evidence="2" type="ORF">Fmac_015154</name>
</gene>
<accession>A0ABD1MDR4</accession>
<feature type="compositionally biased region" description="Basic and acidic residues" evidence="1">
    <location>
        <begin position="326"/>
        <end position="339"/>
    </location>
</feature>
<dbReference type="EMBL" id="JBGMDY010000005">
    <property type="protein sequence ID" value="KAL2333941.1"/>
    <property type="molecule type" value="Genomic_DNA"/>
</dbReference>
<feature type="region of interest" description="Disordered" evidence="1">
    <location>
        <begin position="326"/>
        <end position="374"/>
    </location>
</feature>